<dbReference type="PANTHER" id="PTHR47506:SF1">
    <property type="entry name" value="HTH-TYPE TRANSCRIPTIONAL REGULATOR YJDC"/>
    <property type="match status" value="1"/>
</dbReference>
<gene>
    <name evidence="7" type="ORF">J4H85_11500</name>
</gene>
<feature type="region of interest" description="Disordered" evidence="5">
    <location>
        <begin position="194"/>
        <end position="218"/>
    </location>
</feature>
<dbReference type="InterPro" id="IPR036271">
    <property type="entry name" value="Tet_transcr_reg_TetR-rel_C_sf"/>
</dbReference>
<dbReference type="RefSeq" id="WP_208239759.1">
    <property type="nucleotide sequence ID" value="NZ_BAAAQU010000002.1"/>
</dbReference>
<feature type="DNA-binding region" description="H-T-H motif" evidence="4">
    <location>
        <begin position="34"/>
        <end position="53"/>
    </location>
</feature>
<keyword evidence="2 4" id="KW-0238">DNA-binding</keyword>
<dbReference type="GO" id="GO:0003677">
    <property type="term" value="F:DNA binding"/>
    <property type="evidence" value="ECO:0007669"/>
    <property type="project" value="UniProtKB-UniRule"/>
</dbReference>
<keyword evidence="8" id="KW-1185">Reference proteome</keyword>
<evidence type="ECO:0000313" key="8">
    <source>
        <dbReference type="Proteomes" id="UP000668403"/>
    </source>
</evidence>
<dbReference type="InterPro" id="IPR001647">
    <property type="entry name" value="HTH_TetR"/>
</dbReference>
<dbReference type="AlphaFoldDB" id="A0A939QKZ0"/>
<evidence type="ECO:0000256" key="3">
    <source>
        <dbReference type="ARBA" id="ARBA00023163"/>
    </source>
</evidence>
<keyword evidence="3" id="KW-0804">Transcription</keyword>
<dbReference type="EMBL" id="JAGFBF010000005">
    <property type="protein sequence ID" value="MBO2990619.1"/>
    <property type="molecule type" value="Genomic_DNA"/>
</dbReference>
<keyword evidence="1" id="KW-0805">Transcription regulation</keyword>
<name>A0A939QKZ0_9MICO</name>
<dbReference type="Pfam" id="PF00440">
    <property type="entry name" value="TetR_N"/>
    <property type="match status" value="1"/>
</dbReference>
<evidence type="ECO:0000256" key="1">
    <source>
        <dbReference type="ARBA" id="ARBA00023015"/>
    </source>
</evidence>
<protein>
    <submittedName>
        <fullName evidence="7">TetR/AcrR family transcriptional regulator</fullName>
    </submittedName>
</protein>
<comment type="caution">
    <text evidence="7">The sequence shown here is derived from an EMBL/GenBank/DDBJ whole genome shotgun (WGS) entry which is preliminary data.</text>
</comment>
<dbReference type="SUPFAM" id="SSF48498">
    <property type="entry name" value="Tetracyclin repressor-like, C-terminal domain"/>
    <property type="match status" value="1"/>
</dbReference>
<dbReference type="PANTHER" id="PTHR47506">
    <property type="entry name" value="TRANSCRIPTIONAL REGULATORY PROTEIN"/>
    <property type="match status" value="1"/>
</dbReference>
<accession>A0A939QKZ0</accession>
<evidence type="ECO:0000259" key="6">
    <source>
        <dbReference type="PROSITE" id="PS50977"/>
    </source>
</evidence>
<proteinExistence type="predicted"/>
<reference evidence="7" key="1">
    <citation type="submission" date="2021-03" db="EMBL/GenBank/DDBJ databases">
        <title>Leucobacter chromiisoli sp. nov., isolated from chromium-containing soil of chemical plant.</title>
        <authorList>
            <person name="Xu Z."/>
        </authorList>
    </citation>
    <scope>NUCLEOTIDE SEQUENCE</scope>
    <source>
        <strain evidence="7">K 70/01</strain>
    </source>
</reference>
<sequence length="218" mass="24140">MTSLWEVPRLTPGAERILEVASDLFYRRGIHAVGVDTIAAESGVTKRTLYDRFGSKEQLVAAYLAARHRLWWERLEARIIDTPAPRALAFFDAYADDLVPGERGCAFLNAAGELPIDHPAYRIVQEHKRAVRRRLEELLRADVLDSDAVGETADHLMLLLEGAVAHRGIDGTNRLAQRARGIAVDLLSPRGSLQTTVSEDRHGDDHGPSGHDDRAGEH</sequence>
<dbReference type="SUPFAM" id="SSF46689">
    <property type="entry name" value="Homeodomain-like"/>
    <property type="match status" value="1"/>
</dbReference>
<dbReference type="PROSITE" id="PS50977">
    <property type="entry name" value="HTH_TETR_2"/>
    <property type="match status" value="1"/>
</dbReference>
<organism evidence="7 8">
    <name type="scientific">Leucobacter tardus</name>
    <dbReference type="NCBI Taxonomy" id="501483"/>
    <lineage>
        <taxon>Bacteria</taxon>
        <taxon>Bacillati</taxon>
        <taxon>Actinomycetota</taxon>
        <taxon>Actinomycetes</taxon>
        <taxon>Micrococcales</taxon>
        <taxon>Microbacteriaceae</taxon>
        <taxon>Leucobacter</taxon>
    </lineage>
</organism>
<feature type="domain" description="HTH tetR-type" evidence="6">
    <location>
        <begin position="11"/>
        <end position="71"/>
    </location>
</feature>
<evidence type="ECO:0000313" key="7">
    <source>
        <dbReference type="EMBL" id="MBO2990619.1"/>
    </source>
</evidence>
<dbReference type="InterPro" id="IPR009057">
    <property type="entry name" value="Homeodomain-like_sf"/>
</dbReference>
<evidence type="ECO:0000256" key="5">
    <source>
        <dbReference type="SAM" id="MobiDB-lite"/>
    </source>
</evidence>
<dbReference type="Gene3D" id="1.10.357.10">
    <property type="entry name" value="Tetracycline Repressor, domain 2"/>
    <property type="match status" value="1"/>
</dbReference>
<dbReference type="Proteomes" id="UP000668403">
    <property type="component" value="Unassembled WGS sequence"/>
</dbReference>
<feature type="compositionally biased region" description="Basic and acidic residues" evidence="5">
    <location>
        <begin position="198"/>
        <end position="218"/>
    </location>
</feature>
<evidence type="ECO:0000256" key="2">
    <source>
        <dbReference type="ARBA" id="ARBA00023125"/>
    </source>
</evidence>
<dbReference type="PRINTS" id="PR00455">
    <property type="entry name" value="HTHTETR"/>
</dbReference>
<evidence type="ECO:0000256" key="4">
    <source>
        <dbReference type="PROSITE-ProRule" id="PRU00335"/>
    </source>
</evidence>